<dbReference type="PANTHER" id="PTHR12835:SF5">
    <property type="entry name" value="BIOTIN--PROTEIN LIGASE"/>
    <property type="match status" value="1"/>
</dbReference>
<dbReference type="Gene3D" id="3.30.930.10">
    <property type="entry name" value="Bira Bifunctional Protein, Domain 2"/>
    <property type="match status" value="1"/>
</dbReference>
<keyword evidence="4" id="KW-1185">Reference proteome</keyword>
<dbReference type="Proteomes" id="UP001152759">
    <property type="component" value="Chromosome 4"/>
</dbReference>
<protein>
    <recommendedName>
        <fullName evidence="2">BPL/LPL catalytic domain-containing protein</fullName>
    </recommendedName>
</protein>
<dbReference type="EMBL" id="OU963865">
    <property type="protein sequence ID" value="CAH0770150.1"/>
    <property type="molecule type" value="Genomic_DNA"/>
</dbReference>
<reference evidence="3" key="1">
    <citation type="submission" date="2021-12" db="EMBL/GenBank/DDBJ databases">
        <authorList>
            <person name="King R."/>
        </authorList>
    </citation>
    <scope>NUCLEOTIDE SEQUENCE</scope>
</reference>
<evidence type="ECO:0000259" key="2">
    <source>
        <dbReference type="PROSITE" id="PS51733"/>
    </source>
</evidence>
<dbReference type="AlphaFoldDB" id="A0A9P0CD89"/>
<dbReference type="Pfam" id="PF03099">
    <property type="entry name" value="BPL_LplA_LipB"/>
    <property type="match status" value="1"/>
</dbReference>
<evidence type="ECO:0000313" key="3">
    <source>
        <dbReference type="EMBL" id="CAH0770150.1"/>
    </source>
</evidence>
<dbReference type="PANTHER" id="PTHR12835">
    <property type="entry name" value="BIOTIN PROTEIN LIGASE"/>
    <property type="match status" value="1"/>
</dbReference>
<evidence type="ECO:0000256" key="1">
    <source>
        <dbReference type="SAM" id="SignalP"/>
    </source>
</evidence>
<organism evidence="3 4">
    <name type="scientific">Bemisia tabaci</name>
    <name type="common">Sweetpotato whitefly</name>
    <name type="synonym">Aleurodes tabaci</name>
    <dbReference type="NCBI Taxonomy" id="7038"/>
    <lineage>
        <taxon>Eukaryota</taxon>
        <taxon>Metazoa</taxon>
        <taxon>Ecdysozoa</taxon>
        <taxon>Arthropoda</taxon>
        <taxon>Hexapoda</taxon>
        <taxon>Insecta</taxon>
        <taxon>Pterygota</taxon>
        <taxon>Neoptera</taxon>
        <taxon>Paraneoptera</taxon>
        <taxon>Hemiptera</taxon>
        <taxon>Sternorrhyncha</taxon>
        <taxon>Aleyrodoidea</taxon>
        <taxon>Aleyrodidae</taxon>
        <taxon>Aleyrodinae</taxon>
        <taxon>Bemisia</taxon>
    </lineage>
</organism>
<dbReference type="SUPFAM" id="SSF55681">
    <property type="entry name" value="Class II aaRS and biotin synthetases"/>
    <property type="match status" value="1"/>
</dbReference>
<evidence type="ECO:0000313" key="4">
    <source>
        <dbReference type="Proteomes" id="UP001152759"/>
    </source>
</evidence>
<dbReference type="GO" id="GO:0004077">
    <property type="term" value="F:biotin--[biotin carboxyl-carrier protein] ligase activity"/>
    <property type="evidence" value="ECO:0007669"/>
    <property type="project" value="TreeGrafter"/>
</dbReference>
<feature type="domain" description="BPL/LPL catalytic" evidence="2">
    <location>
        <begin position="703"/>
        <end position="897"/>
    </location>
</feature>
<dbReference type="InterPro" id="IPR004143">
    <property type="entry name" value="BPL_LPL_catalytic"/>
</dbReference>
<name>A0A9P0CD89_BEMTA</name>
<accession>A0A9P0CD89</accession>
<keyword evidence="1" id="KW-0732">Signal</keyword>
<proteinExistence type="predicted"/>
<dbReference type="InterPro" id="IPR045864">
    <property type="entry name" value="aa-tRNA-synth_II/BPL/LPL"/>
</dbReference>
<feature type="signal peptide" evidence="1">
    <location>
        <begin position="1"/>
        <end position="15"/>
    </location>
</feature>
<gene>
    <name evidence="3" type="ORF">BEMITA_LOCUS7046</name>
</gene>
<dbReference type="PROSITE" id="PS51733">
    <property type="entry name" value="BPL_LPL_CATALYTIC"/>
    <property type="match status" value="1"/>
</dbReference>
<feature type="chain" id="PRO_5040434817" description="BPL/LPL catalytic domain-containing protein" evidence="1">
    <location>
        <begin position="16"/>
        <end position="971"/>
    </location>
</feature>
<sequence length="971" mass="108008">MLLTFFFMAVSWIQSWRFNNIKHAVKNVLNSKSSISMYKDCNGSIPKLPHSQGNDKVNYIPCRSLSSSICLNQNEAFLSNLLFFSPSKRVCSVLPQQQVDINNWIAVPSEKTEFPLKLSGHTNLKLDESHVFIIIESDLGESHSVQNGLNFEVEYFGIPKSWYVGDLFVLLLESDLNRLAELTTLFLSNNLCFSNKLEITRIESVEVRGEPCKLSGVDLTSITRRLKSGSRGVINIKDEQEGLLSSHRKLYSAICEAATNAVSEHCSVTVSDFGLTINPESAEENSQNGYLPIREETDRAKSCDIDRKDSYDSLSLRCPSDSVINHSNSSNYFSECGTLRSTPLSQFNKRLVKNLEKCDADKSGFTSMDSLNTAYSTLSGRRVSVPHHGEVSTGKPPVITIFSSSSSSVENVRNSLHEIVERDRYTIHSLNLNKMISSPWLQKSKLVIICGNVPPSLVPHLLKYLVSDGGQILCICSDLLGVFLSSFQTAEVRPDEIVRLNYDKWKHVPLMHHIFCYQPSPTSDQFPPEESLSDSVSARTPSSVEVIDMNNESHTLLVKVLGVEETWHTPSFLLATCLSSEGKVLFSQVHLDSDPVKSEIYSEKPSSDKKVRLEILADLLLKHFDIKCCLETVKSSYTPAYFLGNHEQKLSFLEDIKESMIDNGLKIKDLAIKFYGKGQNPSKASENFLPILLHSCPARFSTVEYFDNLKTKEFGRLVIYSDILKTSMALLAGPKMANGLAVIPRLQTRGSGRAGNEWLSPEGSASYSIQLHISLDSELGQHLSLLQHIVSLASVHAIVSKPGYERLSLGLKWPNDIYAGDNVKIGGVAVNTFIYGRTAVCNIGAGLNLSNSLPTTCINDMVDELSQSSGGKLKKISHESYFAWVFNELELFVNAAQEGRIPEILDLYYQYWLHENAEISVVQADGSKKNVTIVGLDKYGFLEVRGTKGEKFSVQPDGNSFDMFEGLIAPK</sequence>
<dbReference type="GO" id="GO:0005737">
    <property type="term" value="C:cytoplasm"/>
    <property type="evidence" value="ECO:0007669"/>
    <property type="project" value="TreeGrafter"/>
</dbReference>